<organism evidence="2 3">
    <name type="scientific">Armillaria luteobubalina</name>
    <dbReference type="NCBI Taxonomy" id="153913"/>
    <lineage>
        <taxon>Eukaryota</taxon>
        <taxon>Fungi</taxon>
        <taxon>Dikarya</taxon>
        <taxon>Basidiomycota</taxon>
        <taxon>Agaricomycotina</taxon>
        <taxon>Agaricomycetes</taxon>
        <taxon>Agaricomycetidae</taxon>
        <taxon>Agaricales</taxon>
        <taxon>Marasmiineae</taxon>
        <taxon>Physalacriaceae</taxon>
        <taxon>Armillaria</taxon>
    </lineage>
</organism>
<evidence type="ECO:0000313" key="3">
    <source>
        <dbReference type="Proteomes" id="UP001175228"/>
    </source>
</evidence>
<comment type="caution">
    <text evidence="2">The sequence shown here is derived from an EMBL/GenBank/DDBJ whole genome shotgun (WGS) entry which is preliminary data.</text>
</comment>
<dbReference type="Proteomes" id="UP001175228">
    <property type="component" value="Unassembled WGS sequence"/>
</dbReference>
<accession>A0AA39UY49</accession>
<name>A0AA39UY49_9AGAR</name>
<reference evidence="2" key="1">
    <citation type="submission" date="2023-06" db="EMBL/GenBank/DDBJ databases">
        <authorList>
            <consortium name="Lawrence Berkeley National Laboratory"/>
            <person name="Ahrendt S."/>
            <person name="Sahu N."/>
            <person name="Indic B."/>
            <person name="Wong-Bajracharya J."/>
            <person name="Merenyi Z."/>
            <person name="Ke H.-M."/>
            <person name="Monk M."/>
            <person name="Kocsube S."/>
            <person name="Drula E."/>
            <person name="Lipzen A."/>
            <person name="Balint B."/>
            <person name="Henrissat B."/>
            <person name="Andreopoulos B."/>
            <person name="Martin F.M."/>
            <person name="Harder C.B."/>
            <person name="Rigling D."/>
            <person name="Ford K.L."/>
            <person name="Foster G.D."/>
            <person name="Pangilinan J."/>
            <person name="Papanicolaou A."/>
            <person name="Barry K."/>
            <person name="LaButti K."/>
            <person name="Viragh M."/>
            <person name="Koriabine M."/>
            <person name="Yan M."/>
            <person name="Riley R."/>
            <person name="Champramary S."/>
            <person name="Plett K.L."/>
            <person name="Tsai I.J."/>
            <person name="Slot J."/>
            <person name="Sipos G."/>
            <person name="Plett J."/>
            <person name="Nagy L.G."/>
            <person name="Grigoriev I.V."/>
        </authorList>
    </citation>
    <scope>NUCLEOTIDE SEQUENCE</scope>
    <source>
        <strain evidence="2">HWK02</strain>
    </source>
</reference>
<sequence length="179" mass="19041">MWEMVMGAAKKATSGSTVTVAFIYTVMTPVMRSDGSKGEASADAERIKISRHTSVRDNADARKQRKNFDNGGTTQNPMVFDFGDSVGIVWVNAEESWDIRAIEPGGTDGYGTWERRPGKSQGNRMQSMSTESSGAAKIVAHDVLKSLTDLPSVSSGYQASVMVKPGVLDVDGTVGDSGG</sequence>
<feature type="region of interest" description="Disordered" evidence="1">
    <location>
        <begin position="33"/>
        <end position="76"/>
    </location>
</feature>
<protein>
    <submittedName>
        <fullName evidence="2">Uncharacterized protein</fullName>
    </submittedName>
</protein>
<dbReference type="EMBL" id="JAUEPU010000004">
    <property type="protein sequence ID" value="KAK0502784.1"/>
    <property type="molecule type" value="Genomic_DNA"/>
</dbReference>
<keyword evidence="3" id="KW-1185">Reference proteome</keyword>
<dbReference type="AlphaFoldDB" id="A0AA39UY49"/>
<evidence type="ECO:0000313" key="2">
    <source>
        <dbReference type="EMBL" id="KAK0502784.1"/>
    </source>
</evidence>
<proteinExistence type="predicted"/>
<gene>
    <name evidence="2" type="ORF">EDD18DRAFT_1099816</name>
</gene>
<feature type="region of interest" description="Disordered" evidence="1">
    <location>
        <begin position="108"/>
        <end position="127"/>
    </location>
</feature>
<evidence type="ECO:0000256" key="1">
    <source>
        <dbReference type="SAM" id="MobiDB-lite"/>
    </source>
</evidence>
<feature type="compositionally biased region" description="Basic and acidic residues" evidence="1">
    <location>
        <begin position="43"/>
        <end position="68"/>
    </location>
</feature>